<reference evidence="1" key="1">
    <citation type="submission" date="2022-01" db="EMBL/GenBank/DDBJ databases">
        <title>Comparative genomics reveals a dynamic genome evolution in the ectomycorrhizal milk-cap (Lactarius) mushrooms.</title>
        <authorList>
            <consortium name="DOE Joint Genome Institute"/>
            <person name="Lebreton A."/>
            <person name="Tang N."/>
            <person name="Kuo A."/>
            <person name="LaButti K."/>
            <person name="Drula E."/>
            <person name="Barry K."/>
            <person name="Clum A."/>
            <person name="Lipzen A."/>
            <person name="Mousain D."/>
            <person name="Ng V."/>
            <person name="Wang R."/>
            <person name="Wang X."/>
            <person name="Dai Y."/>
            <person name="Henrissat B."/>
            <person name="Grigoriev I.V."/>
            <person name="Guerin-Laguette A."/>
            <person name="Yu F."/>
            <person name="Martin F.M."/>
        </authorList>
    </citation>
    <scope>NUCLEOTIDE SEQUENCE</scope>
    <source>
        <strain evidence="1">QP</strain>
    </source>
</reference>
<dbReference type="EMBL" id="JAKELL010000213">
    <property type="protein sequence ID" value="KAH8978677.1"/>
    <property type="molecule type" value="Genomic_DNA"/>
</dbReference>
<organism evidence="1 2">
    <name type="scientific">Lactarius akahatsu</name>
    <dbReference type="NCBI Taxonomy" id="416441"/>
    <lineage>
        <taxon>Eukaryota</taxon>
        <taxon>Fungi</taxon>
        <taxon>Dikarya</taxon>
        <taxon>Basidiomycota</taxon>
        <taxon>Agaricomycotina</taxon>
        <taxon>Agaricomycetes</taxon>
        <taxon>Russulales</taxon>
        <taxon>Russulaceae</taxon>
        <taxon>Lactarius</taxon>
    </lineage>
</organism>
<protein>
    <submittedName>
        <fullName evidence="1">Uncharacterized protein</fullName>
    </submittedName>
</protein>
<dbReference type="Proteomes" id="UP001201163">
    <property type="component" value="Unassembled WGS sequence"/>
</dbReference>
<dbReference type="Gene3D" id="1.10.600.10">
    <property type="entry name" value="Farnesyl Diphosphate Synthase"/>
    <property type="match status" value="1"/>
</dbReference>
<dbReference type="InterPro" id="IPR008949">
    <property type="entry name" value="Isoprenoid_synthase_dom_sf"/>
</dbReference>
<gene>
    <name evidence="1" type="ORF">EDB92DRAFT_1821439</name>
</gene>
<evidence type="ECO:0000313" key="2">
    <source>
        <dbReference type="Proteomes" id="UP001201163"/>
    </source>
</evidence>
<evidence type="ECO:0000313" key="1">
    <source>
        <dbReference type="EMBL" id="KAH8978677.1"/>
    </source>
</evidence>
<comment type="caution">
    <text evidence="1">The sequence shown here is derived from an EMBL/GenBank/DDBJ whole genome shotgun (WGS) entry which is preliminary data.</text>
</comment>
<sequence>MPRHAHLLPEHLAALGYPLQDKGVAHEEEVQVMANIGMDALHNPHKPRPKGEWIGGEMTRQRGSYNPVIKELYILSIDMILLNNDIALYNLEQVQGDNNHNIITTTMHHNKTDIQGAMNWVYDYHKELEVKFMDLDENKITEFEEPVDTELAQWLGN</sequence>
<dbReference type="AlphaFoldDB" id="A0AAD4L6H7"/>
<dbReference type="SUPFAM" id="SSF48576">
    <property type="entry name" value="Terpenoid synthases"/>
    <property type="match status" value="1"/>
</dbReference>
<accession>A0AAD4L6H7</accession>
<dbReference type="Pfam" id="PF19086">
    <property type="entry name" value="Terpene_syn_C_2"/>
    <property type="match status" value="1"/>
</dbReference>
<name>A0AAD4L6H7_9AGAM</name>
<proteinExistence type="predicted"/>
<keyword evidence="2" id="KW-1185">Reference proteome</keyword>